<dbReference type="EMBL" id="MU167324">
    <property type="protein sequence ID" value="KAG0143266.1"/>
    <property type="molecule type" value="Genomic_DNA"/>
</dbReference>
<reference evidence="1" key="1">
    <citation type="submission" date="2013-11" db="EMBL/GenBank/DDBJ databases">
        <title>Genome sequence of the fusiform rust pathogen reveals effectors for host alternation and coevolution with pine.</title>
        <authorList>
            <consortium name="DOE Joint Genome Institute"/>
            <person name="Smith K."/>
            <person name="Pendleton A."/>
            <person name="Kubisiak T."/>
            <person name="Anderson C."/>
            <person name="Salamov A."/>
            <person name="Aerts A."/>
            <person name="Riley R."/>
            <person name="Clum A."/>
            <person name="Lindquist E."/>
            <person name="Ence D."/>
            <person name="Campbell M."/>
            <person name="Kronenberg Z."/>
            <person name="Feau N."/>
            <person name="Dhillon B."/>
            <person name="Hamelin R."/>
            <person name="Burleigh J."/>
            <person name="Smith J."/>
            <person name="Yandell M."/>
            <person name="Nelson C."/>
            <person name="Grigoriev I."/>
            <person name="Davis J."/>
        </authorList>
    </citation>
    <scope>NUCLEOTIDE SEQUENCE</scope>
    <source>
        <strain evidence="1">G11</strain>
    </source>
</reference>
<accession>A0A9P6NGP4</accession>
<keyword evidence="2" id="KW-1185">Reference proteome</keyword>
<gene>
    <name evidence="1" type="ORF">CROQUDRAFT_679122</name>
</gene>
<sequence>LIITQIYIRKRKTNLPHILKIVPIKTKRNYRTDYIRPIIFRRLSTSTNYNWYQKEVEESDIESTSVTDSENKMTSVTNTSSLNERSNSAINELHGLTNDLVESQSAHGDIQVNRTLAFQHDLGSIITRPLPPNLVAPSAISSKPAIESDYPPLDDTETPRHFIADDIELHLVYSDFIEDHQQELKTSMLF</sequence>
<protein>
    <submittedName>
        <fullName evidence="1">Uncharacterized protein</fullName>
    </submittedName>
</protein>
<evidence type="ECO:0000313" key="1">
    <source>
        <dbReference type="EMBL" id="KAG0143266.1"/>
    </source>
</evidence>
<dbReference type="Proteomes" id="UP000886653">
    <property type="component" value="Unassembled WGS sequence"/>
</dbReference>
<organism evidence="1 2">
    <name type="scientific">Cronartium quercuum f. sp. fusiforme G11</name>
    <dbReference type="NCBI Taxonomy" id="708437"/>
    <lineage>
        <taxon>Eukaryota</taxon>
        <taxon>Fungi</taxon>
        <taxon>Dikarya</taxon>
        <taxon>Basidiomycota</taxon>
        <taxon>Pucciniomycotina</taxon>
        <taxon>Pucciniomycetes</taxon>
        <taxon>Pucciniales</taxon>
        <taxon>Coleosporiaceae</taxon>
        <taxon>Cronartium</taxon>
    </lineage>
</organism>
<proteinExistence type="predicted"/>
<comment type="caution">
    <text evidence="1">The sequence shown here is derived from an EMBL/GenBank/DDBJ whole genome shotgun (WGS) entry which is preliminary data.</text>
</comment>
<evidence type="ECO:0000313" key="2">
    <source>
        <dbReference type="Proteomes" id="UP000886653"/>
    </source>
</evidence>
<name>A0A9P6NGP4_9BASI</name>
<dbReference type="AlphaFoldDB" id="A0A9P6NGP4"/>
<feature type="non-terminal residue" evidence="1">
    <location>
        <position position="1"/>
    </location>
</feature>